<dbReference type="SMART" id="SM00387">
    <property type="entry name" value="HATPase_c"/>
    <property type="match status" value="1"/>
</dbReference>
<dbReference type="CDD" id="cd16922">
    <property type="entry name" value="HATPase_EvgS-ArcB-TorS-like"/>
    <property type="match status" value="1"/>
</dbReference>
<dbReference type="Pfam" id="PF02518">
    <property type="entry name" value="HATPase_c"/>
    <property type="match status" value="1"/>
</dbReference>
<dbReference type="InterPro" id="IPR005467">
    <property type="entry name" value="His_kinase_dom"/>
</dbReference>
<feature type="domain" description="Response regulatory" evidence="9">
    <location>
        <begin position="643"/>
        <end position="762"/>
    </location>
</feature>
<evidence type="ECO:0000256" key="2">
    <source>
        <dbReference type="ARBA" id="ARBA00004236"/>
    </source>
</evidence>
<name>A0A4U3MGS6_9ACTN</name>
<dbReference type="InterPro" id="IPR003661">
    <property type="entry name" value="HisK_dim/P_dom"/>
</dbReference>
<comment type="caution">
    <text evidence="10">The sequence shown here is derived from an EMBL/GenBank/DDBJ whole genome shotgun (WGS) entry which is preliminary data.</text>
</comment>
<dbReference type="SMART" id="SM00388">
    <property type="entry name" value="HisKA"/>
    <property type="match status" value="1"/>
</dbReference>
<dbReference type="InterPro" id="IPR003594">
    <property type="entry name" value="HATPase_dom"/>
</dbReference>
<evidence type="ECO:0000256" key="3">
    <source>
        <dbReference type="ARBA" id="ARBA00012438"/>
    </source>
</evidence>
<dbReference type="PANTHER" id="PTHR43547:SF2">
    <property type="entry name" value="HYBRID SIGNAL TRANSDUCTION HISTIDINE KINASE C"/>
    <property type="match status" value="1"/>
</dbReference>
<dbReference type="Gene3D" id="1.10.287.130">
    <property type="match status" value="1"/>
</dbReference>
<evidence type="ECO:0000259" key="8">
    <source>
        <dbReference type="PROSITE" id="PS50109"/>
    </source>
</evidence>
<keyword evidence="5" id="KW-0808">Transferase</keyword>
<accession>A0A4U3MGS6</accession>
<dbReference type="AlphaFoldDB" id="A0A4U3MGS6"/>
<dbReference type="OrthoDB" id="163538at2"/>
<dbReference type="InterPro" id="IPR036890">
    <property type="entry name" value="HATPase_C_sf"/>
</dbReference>
<sequence length="1138" mass="122118">MCKRGFIERASPRVADGTVPPTNCRTDCNEEVRVAEQAAARAMNAVLTGGGVMGAMIAAHDWSGTPLGPIDMWPVGLRGALGVCLASEFPMVIFWGPELTQLYNDAFVPILGEKHPSALGAPAEETWREVWDVVGPMLNGVVESGRAAYFEDLLVVPTRNGFPEETYFTFTYAPARDDAGNVAGVFAVVSETTGKVLGDRRMAILHQLAERTMTAISAADAAEAAAEVFSGHPIDVPFALIYLLAPDGDTATLASAAGLSPGGELSPVFVDLAARTATAWPLAAALTGPLVAPCPPSPELPPTREGFDPIRRALVLPIGSSSGQRSAGILVAGLNSGRPLDDDYRAFLGLVGGHIAAAVTNAVAFDHERRRAEQLAALGEARSRFFANVSHELRTPLTLMLGPLEDALADSTGPHPRDREGVELAHRNALRQLNLVNKLLDFSRAEAGATEPRLEAVDLAELTSHLADLFRPVLSHSGLTFEVDCPPLSHPVLVDRGMWEKIVLNLLSNAFKFTFEGGVRVSLDLDPEASVRLRVADTGTGIPPEDVGRLFERFHQVPGGRSRSAEGSGIGLSLVCELVDLLQGGIDVTSEVGVGSVFTVTIPFEPVDGAVEPCTTAPETAGFIEEAMSWTAGQPPVEHGPVEVLVVDDNADMRAYLNRVLAPHWRIHAVPDGRRALQFLEAAQSPPELVLTDVMMPDLDGFGLLKAIRAADHLRDIPVIMVSARAGQEAVIEGLDADADADDYLVKPFTSAELIARVRTNLTTARSRRHAADRIRALSAVAQELSGSLQPRHAAEILAGHMVPDYSDGCSVWLPTEDDPEVRRLAHLATGPGLSPQLRHALSEPGEAPAGTLDLPFGYVDATGQRTAMLRLASSSLRFDERVWLRELLDLAGLALTNAASYRHEHGIALQLQQSLLPMALPVSKRYKLASRYRAGAAGHQVGGDWYDAFHLPDGRLGLTIGDVIGNGIQAAALMGRVRSAMRAYVLEGMPPARAMEKVNVFLESVGRNQFTTAFAAVYDLDTRWLEYANAGHLPPLLVADEEAELLDVRPNLCLGLQTTFTYIGQRVWLTPGSTLLLYTDGLVERRDEFLDDRLAQLRDAFAGFSGNSDEMCDHALTAMSVPAQHADDDIALLTLSV</sequence>
<dbReference type="InterPro" id="IPR036097">
    <property type="entry name" value="HisK_dim/P_sf"/>
</dbReference>
<dbReference type="SUPFAM" id="SSF47384">
    <property type="entry name" value="Homodimeric domain of signal transducing histidine kinase"/>
    <property type="match status" value="1"/>
</dbReference>
<feature type="modified residue" description="4-aspartylphosphate" evidence="7">
    <location>
        <position position="693"/>
    </location>
</feature>
<keyword evidence="11" id="KW-1185">Reference proteome</keyword>
<proteinExistence type="predicted"/>
<comment type="catalytic activity">
    <reaction evidence="1">
        <text>ATP + protein L-histidine = ADP + protein N-phospho-L-histidine.</text>
        <dbReference type="EC" id="2.7.13.3"/>
    </reaction>
</comment>
<dbReference type="Gene3D" id="3.30.565.10">
    <property type="entry name" value="Histidine kinase-like ATPase, C-terminal domain"/>
    <property type="match status" value="1"/>
</dbReference>
<dbReference type="EMBL" id="SZQA01000014">
    <property type="protein sequence ID" value="TKK87799.1"/>
    <property type="molecule type" value="Genomic_DNA"/>
</dbReference>
<dbReference type="Gene3D" id="3.40.50.2300">
    <property type="match status" value="1"/>
</dbReference>
<dbReference type="Pfam" id="PF00072">
    <property type="entry name" value="Response_reg"/>
    <property type="match status" value="1"/>
</dbReference>
<dbReference type="PROSITE" id="PS50109">
    <property type="entry name" value="HIS_KIN"/>
    <property type="match status" value="1"/>
</dbReference>
<dbReference type="Gene3D" id="3.30.450.20">
    <property type="entry name" value="PAS domain"/>
    <property type="match status" value="1"/>
</dbReference>
<dbReference type="InterPro" id="IPR001932">
    <property type="entry name" value="PPM-type_phosphatase-like_dom"/>
</dbReference>
<comment type="subcellular location">
    <subcellularLocation>
        <location evidence="2">Cell membrane</location>
    </subcellularLocation>
</comment>
<dbReference type="GO" id="GO:0005886">
    <property type="term" value="C:plasma membrane"/>
    <property type="evidence" value="ECO:0007669"/>
    <property type="project" value="UniProtKB-SubCell"/>
</dbReference>
<dbReference type="SUPFAM" id="SSF55874">
    <property type="entry name" value="ATPase domain of HSP90 chaperone/DNA topoisomerase II/histidine kinase"/>
    <property type="match status" value="1"/>
</dbReference>
<dbReference type="PANTHER" id="PTHR43547">
    <property type="entry name" value="TWO-COMPONENT HISTIDINE KINASE"/>
    <property type="match status" value="1"/>
</dbReference>
<dbReference type="InterPro" id="IPR004358">
    <property type="entry name" value="Sig_transdc_His_kin-like_C"/>
</dbReference>
<dbReference type="GO" id="GO:0000155">
    <property type="term" value="F:phosphorelay sensor kinase activity"/>
    <property type="evidence" value="ECO:0007669"/>
    <property type="project" value="InterPro"/>
</dbReference>
<dbReference type="Pfam" id="PF00512">
    <property type="entry name" value="HisKA"/>
    <property type="match status" value="1"/>
</dbReference>
<protein>
    <recommendedName>
        <fullName evidence="3">histidine kinase</fullName>
        <ecNumber evidence="3">2.7.13.3</ecNumber>
    </recommendedName>
</protein>
<evidence type="ECO:0000256" key="7">
    <source>
        <dbReference type="PROSITE-ProRule" id="PRU00169"/>
    </source>
</evidence>
<dbReference type="PROSITE" id="PS50110">
    <property type="entry name" value="RESPONSE_REGULATORY"/>
    <property type="match status" value="1"/>
</dbReference>
<dbReference type="EC" id="2.7.13.3" evidence="3"/>
<dbReference type="Pfam" id="PF07228">
    <property type="entry name" value="SpoIIE"/>
    <property type="match status" value="1"/>
</dbReference>
<organism evidence="10 11">
    <name type="scientific">Herbidospora galbida</name>
    <dbReference type="NCBI Taxonomy" id="2575442"/>
    <lineage>
        <taxon>Bacteria</taxon>
        <taxon>Bacillati</taxon>
        <taxon>Actinomycetota</taxon>
        <taxon>Actinomycetes</taxon>
        <taxon>Streptosporangiales</taxon>
        <taxon>Streptosporangiaceae</taxon>
        <taxon>Herbidospora</taxon>
    </lineage>
</organism>
<dbReference type="InterPro" id="IPR029016">
    <property type="entry name" value="GAF-like_dom_sf"/>
</dbReference>
<evidence type="ECO:0000256" key="1">
    <source>
        <dbReference type="ARBA" id="ARBA00000085"/>
    </source>
</evidence>
<evidence type="ECO:0000256" key="4">
    <source>
        <dbReference type="ARBA" id="ARBA00022553"/>
    </source>
</evidence>
<dbReference type="SUPFAM" id="SSF81606">
    <property type="entry name" value="PP2C-like"/>
    <property type="match status" value="1"/>
</dbReference>
<dbReference type="SUPFAM" id="SSF52172">
    <property type="entry name" value="CheY-like"/>
    <property type="match status" value="1"/>
</dbReference>
<evidence type="ECO:0000313" key="11">
    <source>
        <dbReference type="Proteomes" id="UP000308705"/>
    </source>
</evidence>
<dbReference type="SMART" id="SM00448">
    <property type="entry name" value="REC"/>
    <property type="match status" value="1"/>
</dbReference>
<dbReference type="SUPFAM" id="SSF55781">
    <property type="entry name" value="GAF domain-like"/>
    <property type="match status" value="1"/>
</dbReference>
<evidence type="ECO:0000313" key="10">
    <source>
        <dbReference type="EMBL" id="TKK87799.1"/>
    </source>
</evidence>
<dbReference type="InterPro" id="IPR011006">
    <property type="entry name" value="CheY-like_superfamily"/>
</dbReference>
<keyword evidence="5" id="KW-0418">Kinase</keyword>
<keyword evidence="6" id="KW-0902">Two-component regulatory system</keyword>
<dbReference type="Gene3D" id="3.60.40.10">
    <property type="entry name" value="PPM-type phosphatase domain"/>
    <property type="match status" value="1"/>
</dbReference>
<dbReference type="SMART" id="SM00331">
    <property type="entry name" value="PP2C_SIG"/>
    <property type="match status" value="1"/>
</dbReference>
<gene>
    <name evidence="10" type="ORF">FDA94_16645</name>
</gene>
<dbReference type="CDD" id="cd00082">
    <property type="entry name" value="HisKA"/>
    <property type="match status" value="1"/>
</dbReference>
<evidence type="ECO:0000259" key="9">
    <source>
        <dbReference type="PROSITE" id="PS50110"/>
    </source>
</evidence>
<dbReference type="Proteomes" id="UP000308705">
    <property type="component" value="Unassembled WGS sequence"/>
</dbReference>
<dbReference type="InterPro" id="IPR036457">
    <property type="entry name" value="PPM-type-like_dom_sf"/>
</dbReference>
<reference evidence="10 11" key="1">
    <citation type="submission" date="2019-04" db="EMBL/GenBank/DDBJ databases">
        <title>Herbidospora sp. NEAU-GS14.nov., a novel actinomycete isolated from soil.</title>
        <authorList>
            <person name="Han L."/>
        </authorList>
    </citation>
    <scope>NUCLEOTIDE SEQUENCE [LARGE SCALE GENOMIC DNA]</scope>
    <source>
        <strain evidence="10 11">NEAU-GS14</strain>
    </source>
</reference>
<dbReference type="InterPro" id="IPR001789">
    <property type="entry name" value="Sig_transdc_resp-reg_receiver"/>
</dbReference>
<evidence type="ECO:0000256" key="6">
    <source>
        <dbReference type="ARBA" id="ARBA00023012"/>
    </source>
</evidence>
<dbReference type="PRINTS" id="PR00344">
    <property type="entry name" value="BCTRLSENSOR"/>
</dbReference>
<keyword evidence="4 7" id="KW-0597">Phosphoprotein</keyword>
<dbReference type="Gene3D" id="3.30.450.40">
    <property type="match status" value="1"/>
</dbReference>
<feature type="domain" description="Histidine kinase" evidence="8">
    <location>
        <begin position="388"/>
        <end position="606"/>
    </location>
</feature>
<evidence type="ECO:0000256" key="5">
    <source>
        <dbReference type="ARBA" id="ARBA00022777"/>
    </source>
</evidence>